<dbReference type="EMBL" id="LXMD01000021">
    <property type="protein sequence ID" value="OCG74814.1"/>
    <property type="molecule type" value="Genomic_DNA"/>
</dbReference>
<dbReference type="InterPro" id="IPR036689">
    <property type="entry name" value="ESAT-6-like_sf"/>
</dbReference>
<reference evidence="2 3" key="1">
    <citation type="submission" date="2016-05" db="EMBL/GenBank/DDBJ databases">
        <authorList>
            <person name="Lavstsen T."/>
            <person name="Jespersen J.S."/>
        </authorList>
    </citation>
    <scope>NUCLEOTIDE SEQUENCE [LARGE SCALE GENOMIC DNA]</scope>
    <source>
        <strain evidence="2 3">YLB-01</strain>
    </source>
</reference>
<protein>
    <recommendedName>
        <fullName evidence="1">ESAT-6-like protein</fullName>
    </recommendedName>
</protein>
<name>A0A1B9NE34_9MICO</name>
<dbReference type="OrthoDB" id="4278078at2"/>
<dbReference type="SUPFAM" id="SSF140453">
    <property type="entry name" value="EsxAB dimer-like"/>
    <property type="match status" value="1"/>
</dbReference>
<dbReference type="NCBIfam" id="TIGR03930">
    <property type="entry name" value="WXG100_ESAT6"/>
    <property type="match status" value="1"/>
</dbReference>
<dbReference type="Proteomes" id="UP000093355">
    <property type="component" value="Unassembled WGS sequence"/>
</dbReference>
<dbReference type="InterPro" id="IPR010310">
    <property type="entry name" value="T7SS_ESAT-6-like"/>
</dbReference>
<sequence length="93" mass="10306">MFKVNFEQVGTAGLDITNGANIIEQHLADMDKALAPLRSDWSGAASEAYQISQRNWNQAIADMKVLLAQIGTQVGRDNEQFGNTEHANEKRFV</sequence>
<evidence type="ECO:0000256" key="1">
    <source>
        <dbReference type="RuleBase" id="RU362001"/>
    </source>
</evidence>
<comment type="caution">
    <text evidence="2">The sequence shown here is derived from an EMBL/GenBank/DDBJ whole genome shotgun (WGS) entry which is preliminary data.</text>
</comment>
<evidence type="ECO:0000313" key="2">
    <source>
        <dbReference type="EMBL" id="OCG74814.1"/>
    </source>
</evidence>
<dbReference type="AlphaFoldDB" id="A0A1B9NE34"/>
<organism evidence="2 3">
    <name type="scientific">Microbacterium sediminis</name>
    <dbReference type="NCBI Taxonomy" id="904291"/>
    <lineage>
        <taxon>Bacteria</taxon>
        <taxon>Bacillati</taxon>
        <taxon>Actinomycetota</taxon>
        <taxon>Actinomycetes</taxon>
        <taxon>Micrococcales</taxon>
        <taxon>Microbacteriaceae</taxon>
        <taxon>Microbacterium</taxon>
    </lineage>
</organism>
<dbReference type="Pfam" id="PF06013">
    <property type="entry name" value="WXG100"/>
    <property type="match status" value="1"/>
</dbReference>
<dbReference type="RefSeq" id="WP_067025195.1">
    <property type="nucleotide sequence ID" value="NZ_CP038256.1"/>
</dbReference>
<gene>
    <name evidence="2" type="ORF">A7J15_04665</name>
</gene>
<evidence type="ECO:0000313" key="3">
    <source>
        <dbReference type="Proteomes" id="UP000093355"/>
    </source>
</evidence>
<keyword evidence="3" id="KW-1185">Reference proteome</keyword>
<comment type="similarity">
    <text evidence="1">Belongs to the WXG100 family.</text>
</comment>
<dbReference type="STRING" id="904291.A7J15_04665"/>
<dbReference type="Gene3D" id="1.10.287.1060">
    <property type="entry name" value="ESAT-6-like"/>
    <property type="match status" value="1"/>
</dbReference>
<accession>A0A1B9NE34</accession>
<proteinExistence type="inferred from homology"/>